<dbReference type="Gene3D" id="3.20.20.150">
    <property type="entry name" value="Divalent-metal-dependent TIM barrel enzymes"/>
    <property type="match status" value="1"/>
</dbReference>
<feature type="binding site" evidence="9">
    <location>
        <position position="111"/>
    </location>
    <ligand>
        <name>Zn(2+)</name>
        <dbReference type="ChEBI" id="CHEBI:29105"/>
        <label>1</label>
    </ligand>
</feature>
<accession>A0A6V8LN52</accession>
<comment type="catalytic activity">
    <reaction evidence="9">
        <text>Endonucleolytic cleavage to 5'-phosphooligonucleotide end-products.</text>
        <dbReference type="EC" id="3.1.21.2"/>
    </reaction>
</comment>
<evidence type="ECO:0000256" key="1">
    <source>
        <dbReference type="ARBA" id="ARBA00005340"/>
    </source>
</evidence>
<keyword evidence="6 9" id="KW-0378">Hydrolase</keyword>
<dbReference type="SMART" id="SM00518">
    <property type="entry name" value="AP2Ec"/>
    <property type="match status" value="1"/>
</dbReference>
<dbReference type="PANTHER" id="PTHR21445:SF0">
    <property type="entry name" value="APURINIC-APYRIMIDINIC ENDONUCLEASE"/>
    <property type="match status" value="1"/>
</dbReference>
<dbReference type="InterPro" id="IPR013022">
    <property type="entry name" value="Xyl_isomerase-like_TIM-brl"/>
</dbReference>
<evidence type="ECO:0000256" key="6">
    <source>
        <dbReference type="ARBA" id="ARBA00022801"/>
    </source>
</evidence>
<feature type="binding site" evidence="9">
    <location>
        <position position="182"/>
    </location>
    <ligand>
        <name>Zn(2+)</name>
        <dbReference type="ChEBI" id="CHEBI:29105"/>
        <label>2</label>
    </ligand>
</feature>
<feature type="binding site" evidence="9">
    <location>
        <position position="215"/>
    </location>
    <ligand>
        <name>Zn(2+)</name>
        <dbReference type="ChEBI" id="CHEBI:29105"/>
        <label>2</label>
    </ligand>
</feature>
<dbReference type="GO" id="GO:0008833">
    <property type="term" value="F:deoxyribonuclease IV (phage-T4-induced) activity"/>
    <property type="evidence" value="ECO:0007669"/>
    <property type="project" value="UniProtKB-UniRule"/>
</dbReference>
<feature type="domain" description="Xylose isomerase-like TIM barrel" evidence="10">
    <location>
        <begin position="23"/>
        <end position="270"/>
    </location>
</feature>
<protein>
    <recommendedName>
        <fullName evidence="9">Probable endonuclease 4</fullName>
        <ecNumber evidence="9">3.1.21.2</ecNumber>
    </recommendedName>
    <alternativeName>
        <fullName evidence="9">Endodeoxyribonuclease IV</fullName>
    </alternativeName>
    <alternativeName>
        <fullName evidence="9">Endonuclease IV</fullName>
    </alternativeName>
</protein>
<dbReference type="PROSITE" id="PS00730">
    <property type="entry name" value="AP_NUCLEASE_F2_2"/>
    <property type="match status" value="1"/>
</dbReference>
<dbReference type="InterPro" id="IPR018246">
    <property type="entry name" value="AP_endonuc_F2_Zn_BS"/>
</dbReference>
<dbReference type="EMBL" id="BLTE01000001">
    <property type="protein sequence ID" value="GFK92440.1"/>
    <property type="molecule type" value="Genomic_DNA"/>
</dbReference>
<evidence type="ECO:0000256" key="4">
    <source>
        <dbReference type="ARBA" id="ARBA00022759"/>
    </source>
</evidence>
<proteinExistence type="inferred from homology"/>
<evidence type="ECO:0000313" key="11">
    <source>
        <dbReference type="EMBL" id="GFK92440.1"/>
    </source>
</evidence>
<dbReference type="CDD" id="cd00019">
    <property type="entry name" value="AP2Ec"/>
    <property type="match status" value="1"/>
</dbReference>
<keyword evidence="3 9" id="KW-0479">Metal-binding</keyword>
<evidence type="ECO:0000313" key="12">
    <source>
        <dbReference type="Proteomes" id="UP000494245"/>
    </source>
</evidence>
<feature type="binding site" evidence="9">
    <location>
        <position position="71"/>
    </location>
    <ligand>
        <name>Zn(2+)</name>
        <dbReference type="ChEBI" id="CHEBI:29105"/>
        <label>1</label>
    </ligand>
</feature>
<dbReference type="PROSITE" id="PS00731">
    <property type="entry name" value="AP_NUCLEASE_F2_3"/>
    <property type="match status" value="1"/>
</dbReference>
<dbReference type="PROSITE" id="PS00729">
    <property type="entry name" value="AP_NUCLEASE_F2_1"/>
    <property type="match status" value="1"/>
</dbReference>
<evidence type="ECO:0000256" key="8">
    <source>
        <dbReference type="ARBA" id="ARBA00023204"/>
    </source>
</evidence>
<dbReference type="PANTHER" id="PTHR21445">
    <property type="entry name" value="ENDONUCLEASE IV ENDODEOXYRIBONUCLEASE IV"/>
    <property type="match status" value="1"/>
</dbReference>
<evidence type="ECO:0000256" key="7">
    <source>
        <dbReference type="ARBA" id="ARBA00022833"/>
    </source>
</evidence>
<keyword evidence="7 9" id="KW-0862">Zinc</keyword>
<dbReference type="EC" id="3.1.21.2" evidence="9"/>
<dbReference type="AlphaFoldDB" id="A0A6V8LN52"/>
<feature type="binding site" evidence="9">
    <location>
        <position position="185"/>
    </location>
    <ligand>
        <name>Zn(2+)</name>
        <dbReference type="ChEBI" id="CHEBI:29105"/>
        <label>3</label>
    </ligand>
</feature>
<keyword evidence="8 9" id="KW-0234">DNA repair</keyword>
<feature type="binding site" evidence="9">
    <location>
        <position position="228"/>
    </location>
    <ligand>
        <name>Zn(2+)</name>
        <dbReference type="ChEBI" id="CHEBI:29105"/>
        <label>3</label>
    </ligand>
</feature>
<dbReference type="Pfam" id="PF01261">
    <property type="entry name" value="AP_endonuc_2"/>
    <property type="match status" value="1"/>
</dbReference>
<dbReference type="PROSITE" id="PS51432">
    <property type="entry name" value="AP_NUCLEASE_F2_4"/>
    <property type="match status" value="1"/>
</dbReference>
<dbReference type="SUPFAM" id="SSF51658">
    <property type="entry name" value="Xylose isomerase-like"/>
    <property type="match status" value="1"/>
</dbReference>
<organism evidence="11 12">
    <name type="scientific">Fundidesulfovibrio magnetotacticus</name>
    <dbReference type="NCBI Taxonomy" id="2730080"/>
    <lineage>
        <taxon>Bacteria</taxon>
        <taxon>Pseudomonadati</taxon>
        <taxon>Thermodesulfobacteriota</taxon>
        <taxon>Desulfovibrionia</taxon>
        <taxon>Desulfovibrionales</taxon>
        <taxon>Desulfovibrionaceae</taxon>
        <taxon>Fundidesulfovibrio</taxon>
    </lineage>
</organism>
<keyword evidence="2 9" id="KW-0540">Nuclease</keyword>
<comment type="similarity">
    <text evidence="1 9">Belongs to the AP endonuclease 2 family.</text>
</comment>
<reference evidence="11 12" key="1">
    <citation type="submission" date="2020-04" db="EMBL/GenBank/DDBJ databases">
        <authorList>
            <consortium name="Desulfovibrio sp. FSS-1 genome sequencing consortium"/>
            <person name="Shimoshige H."/>
            <person name="Kobayashi H."/>
            <person name="Maekawa T."/>
        </authorList>
    </citation>
    <scope>NUCLEOTIDE SEQUENCE [LARGE SCALE GENOMIC DNA]</scope>
    <source>
        <strain evidence="11 12">SIID29052-01</strain>
    </source>
</reference>
<feature type="binding site" evidence="9">
    <location>
        <position position="148"/>
    </location>
    <ligand>
        <name>Zn(2+)</name>
        <dbReference type="ChEBI" id="CHEBI:29105"/>
        <label>1</label>
    </ligand>
</feature>
<dbReference type="FunFam" id="3.20.20.150:FF:000001">
    <property type="entry name" value="Probable endonuclease 4"/>
    <property type="match status" value="1"/>
</dbReference>
<dbReference type="GO" id="GO:0003906">
    <property type="term" value="F:DNA-(apurinic or apyrimidinic site) endonuclease activity"/>
    <property type="evidence" value="ECO:0007669"/>
    <property type="project" value="TreeGrafter"/>
</dbReference>
<evidence type="ECO:0000256" key="9">
    <source>
        <dbReference type="HAMAP-Rule" id="MF_00152"/>
    </source>
</evidence>
<comment type="cofactor">
    <cofactor evidence="9">
        <name>Zn(2+)</name>
        <dbReference type="ChEBI" id="CHEBI:29105"/>
    </cofactor>
    <text evidence="9">Binds 3 Zn(2+) ions.</text>
</comment>
<comment type="caution">
    <text evidence="11">The sequence shown here is derived from an EMBL/GenBank/DDBJ whole genome shotgun (WGS) entry which is preliminary data.</text>
</comment>
<evidence type="ECO:0000259" key="10">
    <source>
        <dbReference type="Pfam" id="PF01261"/>
    </source>
</evidence>
<dbReference type="InterPro" id="IPR036237">
    <property type="entry name" value="Xyl_isomerase-like_sf"/>
</dbReference>
<keyword evidence="4 9" id="KW-0255">Endonuclease</keyword>
<gene>
    <name evidence="9 11" type="primary">nfo</name>
    <name evidence="11" type="ORF">NNJEOMEG_00265</name>
</gene>
<sequence length="291" mass="30522">MKTQQRIFGAHESAAGGVARAVERIRAAGGDALQLFTRNQRQWEAPPVSPGEAQAFARALEDWGPHPVASHASYLINLAAPGEELSARSTAALAAELERCRALGIGLVVLHPGARTGSGTEEALDRAAASLDAALEAADGEGPLVLLENTAGQGSTLGGDLGELGAIIERSRHAHRLGLCFDTCHAFAAGHDVRSPQGLDAALARLDASRLRLVHVNDSKGALGSRLDRHEHIGQGAIGQGGFAAVVNHPLLAGLPMILETHKEKDLEEDRMNLAALRALVAPGRREPKRS</sequence>
<evidence type="ECO:0000256" key="5">
    <source>
        <dbReference type="ARBA" id="ARBA00022763"/>
    </source>
</evidence>
<dbReference type="GO" id="GO:0006284">
    <property type="term" value="P:base-excision repair"/>
    <property type="evidence" value="ECO:0007669"/>
    <property type="project" value="TreeGrafter"/>
</dbReference>
<feature type="binding site" evidence="9">
    <location>
        <position position="230"/>
    </location>
    <ligand>
        <name>Zn(2+)</name>
        <dbReference type="ChEBI" id="CHEBI:29105"/>
        <label>3</label>
    </ligand>
</feature>
<feature type="binding site" evidence="9">
    <location>
        <position position="148"/>
    </location>
    <ligand>
        <name>Zn(2+)</name>
        <dbReference type="ChEBI" id="CHEBI:29105"/>
        <label>2</label>
    </ligand>
</feature>
<keyword evidence="5 9" id="KW-0227">DNA damage</keyword>
<dbReference type="InterPro" id="IPR001719">
    <property type="entry name" value="AP_endonuc_2"/>
</dbReference>
<evidence type="ECO:0000256" key="3">
    <source>
        <dbReference type="ARBA" id="ARBA00022723"/>
    </source>
</evidence>
<feature type="binding site" evidence="9">
    <location>
        <position position="260"/>
    </location>
    <ligand>
        <name>Zn(2+)</name>
        <dbReference type="ChEBI" id="CHEBI:29105"/>
        <label>2</label>
    </ligand>
</feature>
<comment type="function">
    <text evidence="9">Endonuclease IV plays a role in DNA repair. It cleaves phosphodiester bonds at apurinic or apyrimidinic (AP) sites, generating a 3'-hydroxyl group and a 5'-terminal sugar phosphate.</text>
</comment>
<dbReference type="HAMAP" id="MF_00152">
    <property type="entry name" value="Nfo"/>
    <property type="match status" value="1"/>
</dbReference>
<dbReference type="Proteomes" id="UP000494245">
    <property type="component" value="Unassembled WGS sequence"/>
</dbReference>
<evidence type="ECO:0000256" key="2">
    <source>
        <dbReference type="ARBA" id="ARBA00022722"/>
    </source>
</evidence>
<keyword evidence="12" id="KW-1185">Reference proteome</keyword>
<dbReference type="GO" id="GO:0003677">
    <property type="term" value="F:DNA binding"/>
    <property type="evidence" value="ECO:0007669"/>
    <property type="project" value="InterPro"/>
</dbReference>
<name>A0A6V8LN52_9BACT</name>
<dbReference type="GO" id="GO:0008081">
    <property type="term" value="F:phosphoric diester hydrolase activity"/>
    <property type="evidence" value="ECO:0007669"/>
    <property type="project" value="TreeGrafter"/>
</dbReference>
<dbReference type="NCBIfam" id="TIGR00587">
    <property type="entry name" value="nfo"/>
    <property type="match status" value="1"/>
</dbReference>
<reference evidence="11 12" key="2">
    <citation type="submission" date="2020-05" db="EMBL/GenBank/DDBJ databases">
        <title>Draft genome sequence of Desulfovibrio sp. strainFSS-1.</title>
        <authorList>
            <person name="Shimoshige H."/>
            <person name="Kobayashi H."/>
            <person name="Maekawa T."/>
        </authorList>
    </citation>
    <scope>NUCLEOTIDE SEQUENCE [LARGE SCALE GENOMIC DNA]</scope>
    <source>
        <strain evidence="11 12">SIID29052-01</strain>
    </source>
</reference>
<dbReference type="GO" id="GO:0008270">
    <property type="term" value="F:zinc ion binding"/>
    <property type="evidence" value="ECO:0007669"/>
    <property type="project" value="UniProtKB-UniRule"/>
</dbReference>